<evidence type="ECO:0000313" key="2">
    <source>
        <dbReference type="EMBL" id="CAA9492847.1"/>
    </source>
</evidence>
<feature type="compositionally biased region" description="Basic and acidic residues" evidence="1">
    <location>
        <begin position="1"/>
        <end position="22"/>
    </location>
</feature>
<feature type="compositionally biased region" description="Basic and acidic residues" evidence="1">
    <location>
        <begin position="41"/>
        <end position="59"/>
    </location>
</feature>
<feature type="compositionally biased region" description="Basic residues" evidence="1">
    <location>
        <begin position="127"/>
        <end position="137"/>
    </location>
</feature>
<protein>
    <submittedName>
        <fullName evidence="2">Uncharacterized protein</fullName>
    </submittedName>
</protein>
<feature type="non-terminal residue" evidence="2">
    <location>
        <position position="1"/>
    </location>
</feature>
<organism evidence="2">
    <name type="scientific">uncultured Solirubrobacteraceae bacterium</name>
    <dbReference type="NCBI Taxonomy" id="1162706"/>
    <lineage>
        <taxon>Bacteria</taxon>
        <taxon>Bacillati</taxon>
        <taxon>Actinomycetota</taxon>
        <taxon>Thermoleophilia</taxon>
        <taxon>Solirubrobacterales</taxon>
        <taxon>Solirubrobacteraceae</taxon>
        <taxon>environmental samples</taxon>
    </lineage>
</organism>
<proteinExistence type="predicted"/>
<feature type="compositionally biased region" description="Basic and acidic residues" evidence="1">
    <location>
        <begin position="87"/>
        <end position="102"/>
    </location>
</feature>
<accession>A0A6J4SFS6</accession>
<evidence type="ECO:0000256" key="1">
    <source>
        <dbReference type="SAM" id="MobiDB-lite"/>
    </source>
</evidence>
<gene>
    <name evidence="2" type="ORF">AVDCRST_MAG38-2741</name>
</gene>
<feature type="compositionally biased region" description="Basic residues" evidence="1">
    <location>
        <begin position="72"/>
        <end position="86"/>
    </location>
</feature>
<sequence>ASREAPEPAVPAHERRARNDGRRGRRPHGGARLGCHALRRLAADRHAGDPVGHTADRHAGRARLARVPEQRRRAHRGRRLRHRRRGPRPDRRRADPPPERELRRRRPRGTGAVAGGQRLAHLLASARRLRPRRRMRGRTGGGRRVGLRLRRAGPGAARRGTGRTAAAARSRGRQADRPRPGGPPLPRPSGIGPGDRRLRAPARRGLRPRCPPGPSRRRGLRPRPRHEREARRPRASRGRWSADPARRAPPRRRHGRLEVGQRWHRRDGRPDARRGRGTPPAHRSL</sequence>
<feature type="region of interest" description="Disordered" evidence="1">
    <location>
        <begin position="1"/>
        <end position="285"/>
    </location>
</feature>
<dbReference type="AlphaFoldDB" id="A0A6J4SFS6"/>
<feature type="compositionally biased region" description="Low complexity" evidence="1">
    <location>
        <begin position="152"/>
        <end position="169"/>
    </location>
</feature>
<reference evidence="2" key="1">
    <citation type="submission" date="2020-02" db="EMBL/GenBank/DDBJ databases">
        <authorList>
            <person name="Meier V. D."/>
        </authorList>
    </citation>
    <scope>NUCLEOTIDE SEQUENCE</scope>
    <source>
        <strain evidence="2">AVDCRST_MAG38</strain>
    </source>
</reference>
<feature type="non-terminal residue" evidence="2">
    <location>
        <position position="285"/>
    </location>
</feature>
<dbReference type="EMBL" id="CADCVJ010000224">
    <property type="protein sequence ID" value="CAA9492847.1"/>
    <property type="molecule type" value="Genomic_DNA"/>
</dbReference>
<feature type="compositionally biased region" description="Basic residues" evidence="1">
    <location>
        <begin position="215"/>
        <end position="225"/>
    </location>
</feature>
<name>A0A6J4SFS6_9ACTN</name>